<dbReference type="GO" id="GO:0016020">
    <property type="term" value="C:membrane"/>
    <property type="evidence" value="ECO:0007669"/>
    <property type="project" value="TreeGrafter"/>
</dbReference>
<evidence type="ECO:0000313" key="4">
    <source>
        <dbReference type="Proteomes" id="UP000663846"/>
    </source>
</evidence>
<feature type="transmembrane region" description="Helical" evidence="1">
    <location>
        <begin position="408"/>
        <end position="430"/>
    </location>
</feature>
<dbReference type="PANTHER" id="PTHR34814">
    <property type="entry name" value="NITROSOGUANIDINE RESISTANCE PROTEIN SNG1"/>
    <property type="match status" value="1"/>
</dbReference>
<feature type="transmembrane region" description="Helical" evidence="1">
    <location>
        <begin position="307"/>
        <end position="326"/>
    </location>
</feature>
<name>A0A8H3GFY5_9AGAM</name>
<keyword evidence="1" id="KW-1133">Transmembrane helix</keyword>
<evidence type="ECO:0000313" key="3">
    <source>
        <dbReference type="EMBL" id="CAE6448090.1"/>
    </source>
</evidence>
<proteinExistence type="predicted"/>
<dbReference type="PANTHER" id="PTHR34814:SF1">
    <property type="entry name" value="NITROSOGUANIDINE RESISTANCE PROTEIN SNG1"/>
    <property type="match status" value="1"/>
</dbReference>
<accession>A0A8H3GFY5</accession>
<gene>
    <name evidence="3" type="ORF">RDB_LOCUS141202</name>
</gene>
<feature type="transmembrane region" description="Helical" evidence="1">
    <location>
        <begin position="437"/>
        <end position="454"/>
    </location>
</feature>
<comment type="caution">
    <text evidence="3">The sequence shown here is derived from an EMBL/GenBank/DDBJ whole genome shotgun (WGS) entry which is preliminary data.</text>
</comment>
<feature type="transmembrane region" description="Helical" evidence="1">
    <location>
        <begin position="369"/>
        <end position="396"/>
    </location>
</feature>
<reference evidence="3" key="1">
    <citation type="submission" date="2021-01" db="EMBL/GenBank/DDBJ databases">
        <authorList>
            <person name="Kaushik A."/>
        </authorList>
    </citation>
    <scope>NUCLEOTIDE SEQUENCE</scope>
    <source>
        <strain evidence="3">AG1-1C</strain>
    </source>
</reference>
<feature type="domain" description="DUF3533" evidence="2">
    <location>
        <begin position="118"/>
        <end position="505"/>
    </location>
</feature>
<dbReference type="AlphaFoldDB" id="A0A8H3GFY5"/>
<feature type="transmembrane region" description="Helical" evidence="1">
    <location>
        <begin position="112"/>
        <end position="131"/>
    </location>
</feature>
<dbReference type="Pfam" id="PF12051">
    <property type="entry name" value="DUF3533"/>
    <property type="match status" value="1"/>
</dbReference>
<evidence type="ECO:0000259" key="2">
    <source>
        <dbReference type="Pfam" id="PF12051"/>
    </source>
</evidence>
<protein>
    <recommendedName>
        <fullName evidence="2">DUF3533 domain-containing protein</fullName>
    </recommendedName>
</protein>
<dbReference type="Proteomes" id="UP000663846">
    <property type="component" value="Unassembled WGS sequence"/>
</dbReference>
<dbReference type="EMBL" id="CAJMWS010000501">
    <property type="protein sequence ID" value="CAE6448090.1"/>
    <property type="molecule type" value="Genomic_DNA"/>
</dbReference>
<keyword evidence="1" id="KW-0812">Transmembrane</keyword>
<keyword evidence="1" id="KW-0472">Membrane</keyword>
<dbReference type="InterPro" id="IPR053001">
    <property type="entry name" value="MNNG_permease-like"/>
</dbReference>
<sequence>MSRKSHSSYAYSQNLHDLFYIPSKELEDFPTDKPPKAKAAKPQTSIIHSLRSPTSRRYSIRGIIRTPRNTQLVIPPSEANRVDVLPKQKQDYSHHLFDPAIRSLTWAYVKSMLISIGLIVVLMWAALPLYWGSLAPGQRHAPSFRTWVVDFDGGELGDFVTESVINSTLIGTKEHLGWEIASPSSLQELTHHIVAEHAWAAIVINQGATSALQTARETGDANYDPASAVTLYIEKARNNNAVGTLIIPLSTSLLEDTMRQFNAKNIPEYISSISSNSTALSTALRAHSAMSGAWWNTVDLRPWNAPIATAMTVVGQIYICVFWYVANSWSRLIELTSSLILLDQSFILTLASFPVRASLEPYLTNRAAILLRVLFPAFAYIPLSLSFAMLSLPFHAPFDAKYTYGGGFFLYFTYVYMDMLALGLAIEAAVAILQPRFMAYFLVPWLIVNVSTPVEPHEMQAWWYKYGYGMPFFNHSEAVNTILFDTKNVLGRNAGVLIAWAALSTLTTAGLTWYGRRKQVAEHHAGLVNELSDKPE</sequence>
<dbReference type="InterPro" id="IPR022703">
    <property type="entry name" value="DUF3533"/>
</dbReference>
<evidence type="ECO:0000256" key="1">
    <source>
        <dbReference type="SAM" id="Phobius"/>
    </source>
</evidence>
<feature type="transmembrane region" description="Helical" evidence="1">
    <location>
        <begin position="494"/>
        <end position="514"/>
    </location>
</feature>
<organism evidence="3 4">
    <name type="scientific">Rhizoctonia solani</name>
    <dbReference type="NCBI Taxonomy" id="456999"/>
    <lineage>
        <taxon>Eukaryota</taxon>
        <taxon>Fungi</taxon>
        <taxon>Dikarya</taxon>
        <taxon>Basidiomycota</taxon>
        <taxon>Agaricomycotina</taxon>
        <taxon>Agaricomycetes</taxon>
        <taxon>Cantharellales</taxon>
        <taxon>Ceratobasidiaceae</taxon>
        <taxon>Rhizoctonia</taxon>
    </lineage>
</organism>